<dbReference type="AlphaFoldDB" id="A0A166F4Z4"/>
<evidence type="ECO:0000313" key="3">
    <source>
        <dbReference type="Proteomes" id="UP000076798"/>
    </source>
</evidence>
<dbReference type="InterPro" id="IPR011009">
    <property type="entry name" value="Kinase-like_dom_sf"/>
</dbReference>
<dbReference type="EMBL" id="KV428035">
    <property type="protein sequence ID" value="KZT40288.1"/>
    <property type="molecule type" value="Genomic_DNA"/>
</dbReference>
<dbReference type="InterPro" id="IPR059179">
    <property type="entry name" value="MLKL-like_MCAfunc"/>
</dbReference>
<protein>
    <recommendedName>
        <fullName evidence="1">Serine-threonine/tyrosine-protein kinase catalytic domain-containing protein</fullName>
    </recommendedName>
</protein>
<dbReference type="SUPFAM" id="SSF56112">
    <property type="entry name" value="Protein kinase-like (PK-like)"/>
    <property type="match status" value="1"/>
</dbReference>
<feature type="domain" description="Serine-threonine/tyrosine-protein kinase catalytic" evidence="1">
    <location>
        <begin position="202"/>
        <end position="334"/>
    </location>
</feature>
<gene>
    <name evidence="2" type="ORF">SISSUDRAFT_1032102</name>
</gene>
<evidence type="ECO:0000313" key="2">
    <source>
        <dbReference type="EMBL" id="KZT40288.1"/>
    </source>
</evidence>
<dbReference type="CDD" id="cd21037">
    <property type="entry name" value="MLKL_NTD"/>
    <property type="match status" value="1"/>
</dbReference>
<dbReference type="Gene3D" id="1.20.930.20">
    <property type="entry name" value="Adaptor protein Cbl, N-terminal domain"/>
    <property type="match status" value="1"/>
</dbReference>
<dbReference type="GO" id="GO:0004672">
    <property type="term" value="F:protein kinase activity"/>
    <property type="evidence" value="ECO:0007669"/>
    <property type="project" value="InterPro"/>
</dbReference>
<dbReference type="InterPro" id="IPR036537">
    <property type="entry name" value="Adaptor_Cbl_N_dom_sf"/>
</dbReference>
<keyword evidence="3" id="KW-1185">Reference proteome</keyword>
<dbReference type="Gene3D" id="3.30.200.20">
    <property type="entry name" value="Phosphorylase Kinase, domain 1"/>
    <property type="match status" value="1"/>
</dbReference>
<accession>A0A166F4Z4</accession>
<reference evidence="2 3" key="1">
    <citation type="journal article" date="2016" name="Mol. Biol. Evol.">
        <title>Comparative Genomics of Early-Diverging Mushroom-Forming Fungi Provides Insights into the Origins of Lignocellulose Decay Capabilities.</title>
        <authorList>
            <person name="Nagy L.G."/>
            <person name="Riley R."/>
            <person name="Tritt A."/>
            <person name="Adam C."/>
            <person name="Daum C."/>
            <person name="Floudas D."/>
            <person name="Sun H."/>
            <person name="Yadav J.S."/>
            <person name="Pangilinan J."/>
            <person name="Larsson K.H."/>
            <person name="Matsuura K."/>
            <person name="Barry K."/>
            <person name="Labutti K."/>
            <person name="Kuo R."/>
            <person name="Ohm R.A."/>
            <person name="Bhattacharya S.S."/>
            <person name="Shirouzu T."/>
            <person name="Yoshinaga Y."/>
            <person name="Martin F.M."/>
            <person name="Grigoriev I.V."/>
            <person name="Hibbett D.S."/>
        </authorList>
    </citation>
    <scope>NUCLEOTIDE SEQUENCE [LARGE SCALE GENOMIC DNA]</scope>
    <source>
        <strain evidence="2 3">HHB10207 ss-3</strain>
    </source>
</reference>
<dbReference type="Proteomes" id="UP000076798">
    <property type="component" value="Unassembled WGS sequence"/>
</dbReference>
<dbReference type="Pfam" id="PF07714">
    <property type="entry name" value="PK_Tyr_Ser-Thr"/>
    <property type="match status" value="1"/>
</dbReference>
<evidence type="ECO:0000259" key="1">
    <source>
        <dbReference type="Pfam" id="PF07714"/>
    </source>
</evidence>
<sequence length="587" mass="66572">MSAVNLDRLGKFLQVAQSLGEAIPGGSVIRAVAGVSLVLVRSVEAARVNKEQCLEILTRVAGQILIIEEELAHDTVLPESVEERLRDYCTVLEDVAKTVEVLGKIGVKKGCLSTVSVSEKTQSCLMKIDEAYRNFMFRSALTTLRLLSYQSSTRSPTCDCDSVQSPFYQSDSEEIIRIACRHIHLTGQEISRSSHTGYILRLYNGHLESPGEKVRRVLIRKYEMLEDRSQGEFEREVMLRREILHPNIARLIGYSVVTSRTKMIVLDAGVIPAFDYLRSLSQGDYFYEWLRLTSELANAYEFLHDHGASWRGGVTDLVLTKQDNHIRIGGSGYIDSDLDASSHRLYSASRTMNEGTNDYQFSYKGFKEILKWLRPGFSRVQEWRVDRTIAKTKLLLREFLNWTPIRFFEEYLENSVNFSVGDIGWVEAGPGINGEPYVWHQARFAHRLPSVGEWWQSGYLIPVHETLEKMIQGEFIDGFWRWRLEFPSNATLTVGSIASHSSSKDLDAAFVASAIVTYPEYTVLSPMHLEFLREIESHGCLPCAGLTSQDDDASEDKDLETCEQPPSVLSRAVRCLKRNRSNRGKKI</sequence>
<dbReference type="InterPro" id="IPR001245">
    <property type="entry name" value="Ser-Thr/Tyr_kinase_cat_dom"/>
</dbReference>
<proteinExistence type="predicted"/>
<dbReference type="GO" id="GO:0007166">
    <property type="term" value="P:cell surface receptor signaling pathway"/>
    <property type="evidence" value="ECO:0007669"/>
    <property type="project" value="InterPro"/>
</dbReference>
<name>A0A166F4Z4_9AGAM</name>
<organism evidence="2 3">
    <name type="scientific">Sistotremastrum suecicum HHB10207 ss-3</name>
    <dbReference type="NCBI Taxonomy" id="1314776"/>
    <lineage>
        <taxon>Eukaryota</taxon>
        <taxon>Fungi</taxon>
        <taxon>Dikarya</taxon>
        <taxon>Basidiomycota</taxon>
        <taxon>Agaricomycotina</taxon>
        <taxon>Agaricomycetes</taxon>
        <taxon>Sistotremastrales</taxon>
        <taxon>Sistotremastraceae</taxon>
        <taxon>Sistotremastrum</taxon>
    </lineage>
</organism>